<sequence>MSADESATTVATATPTPPATSTADLVTMLQQIQAAQAAQQVPVVTTASASNPLLNLEALISTASLANLATGAALNPLSMLALTSSLNPSNPVYQGIARALLTMNMGQMLANHQTSEILAASMNQQDTLMALLAGRNGMPFPLPQANQQQQQQASQLQGGFAIPQGISHMSLKRNNKEQLIVGASDRKKSCPPLAMVSAQGQQSSQQPVVATNVAPPAPPPPPPRSPSPPRKSMFENLPPEMKEKNEMFRKEILRRLDIILLEELGAEDEEVEKKPDLKQIPTSEEDIDDTKGDSMGSEGSAFRRILSRSSTMGGNSGSPSASGTTTPSTTSSISSGPESPPLEGDPLSTDFLDMLASVAQKHREQSNSEALSAKIIDEAAFTKNFPMVWTGRLALKSTETMVNLHLINGSETFLNGVLGRHLTNDNPRRDSVKILQRLRLDNGQVEHIYGILTNPEYACCLALSSVTEYENLARNESNLKASFIDYLTKKQIAGISSLEEVDAKFKSARVHVFAPGEIVNKYLSELAASLHDYLQNTDTRYLLIVFTNDKVDPNMDGPPPISSLAVPPPPISSS</sequence>
<evidence type="ECO:0000313" key="10">
    <source>
        <dbReference type="Proteomes" id="UP000008281"/>
    </source>
</evidence>
<feature type="region of interest" description="Disordered" evidence="7">
    <location>
        <begin position="1"/>
        <end position="21"/>
    </location>
</feature>
<protein>
    <recommendedName>
        <fullName evidence="8">SPOC domain-containing protein</fullName>
    </recommendedName>
</protein>
<evidence type="ECO:0000256" key="1">
    <source>
        <dbReference type="ARBA" id="ARBA00004123"/>
    </source>
</evidence>
<name>E3LF45_CAERE</name>
<feature type="domain" description="SPOC" evidence="8">
    <location>
        <begin position="378"/>
        <end position="548"/>
    </location>
</feature>
<dbReference type="CDD" id="cd21543">
    <property type="entry name" value="SPOC_SHARP"/>
    <property type="match status" value="1"/>
</dbReference>
<evidence type="ECO:0000256" key="5">
    <source>
        <dbReference type="ARBA" id="ARBA00023163"/>
    </source>
</evidence>
<feature type="compositionally biased region" description="Pro residues" evidence="7">
    <location>
        <begin position="215"/>
        <end position="229"/>
    </location>
</feature>
<organism evidence="10">
    <name type="scientific">Caenorhabditis remanei</name>
    <name type="common">Caenorhabditis vulgaris</name>
    <dbReference type="NCBI Taxonomy" id="31234"/>
    <lineage>
        <taxon>Eukaryota</taxon>
        <taxon>Metazoa</taxon>
        <taxon>Ecdysozoa</taxon>
        <taxon>Nematoda</taxon>
        <taxon>Chromadorea</taxon>
        <taxon>Rhabditida</taxon>
        <taxon>Rhabditina</taxon>
        <taxon>Rhabditomorpha</taxon>
        <taxon>Rhabditoidea</taxon>
        <taxon>Rhabditidae</taxon>
        <taxon>Peloderinae</taxon>
        <taxon>Caenorhabditis</taxon>
    </lineage>
</organism>
<keyword evidence="4" id="KW-0175">Coiled coil</keyword>
<dbReference type="Proteomes" id="UP000008281">
    <property type="component" value="Unassembled WGS sequence"/>
</dbReference>
<accession>E3LF45</accession>
<dbReference type="InterPro" id="IPR010912">
    <property type="entry name" value="SPOC_met"/>
</dbReference>
<dbReference type="GO" id="GO:0005634">
    <property type="term" value="C:nucleus"/>
    <property type="evidence" value="ECO:0007669"/>
    <property type="project" value="UniProtKB-SubCell"/>
</dbReference>
<dbReference type="SUPFAM" id="SSF100939">
    <property type="entry name" value="SPOC domain-like"/>
    <property type="match status" value="1"/>
</dbReference>
<evidence type="ECO:0000256" key="7">
    <source>
        <dbReference type="SAM" id="MobiDB-lite"/>
    </source>
</evidence>
<comment type="subcellular location">
    <subcellularLocation>
        <location evidence="1">Nucleus</location>
    </subcellularLocation>
</comment>
<feature type="region of interest" description="Disordered" evidence="7">
    <location>
        <begin position="194"/>
        <end position="242"/>
    </location>
</feature>
<keyword evidence="3" id="KW-0805">Transcription regulation</keyword>
<dbReference type="InterPro" id="IPR016194">
    <property type="entry name" value="SPOC-like_C_dom_sf"/>
</dbReference>
<dbReference type="Gene3D" id="2.40.290.10">
    <property type="match status" value="1"/>
</dbReference>
<dbReference type="GO" id="GO:0003723">
    <property type="term" value="F:RNA binding"/>
    <property type="evidence" value="ECO:0007669"/>
    <property type="project" value="UniProtKB-KW"/>
</dbReference>
<reference evidence="9" key="1">
    <citation type="submission" date="2007-07" db="EMBL/GenBank/DDBJ databases">
        <title>PCAP assembly of the Caenorhabditis remanei genome.</title>
        <authorList>
            <consortium name="The Caenorhabditis remanei Sequencing Consortium"/>
            <person name="Wilson R.K."/>
        </authorList>
    </citation>
    <scope>NUCLEOTIDE SEQUENCE [LARGE SCALE GENOMIC DNA]</scope>
    <source>
        <strain evidence="9">PB4641</strain>
    </source>
</reference>
<keyword evidence="10" id="KW-1185">Reference proteome</keyword>
<keyword evidence="2" id="KW-0694">RNA-binding</keyword>
<evidence type="ECO:0000313" key="9">
    <source>
        <dbReference type="EMBL" id="EFO85760.1"/>
    </source>
</evidence>
<evidence type="ECO:0000256" key="2">
    <source>
        <dbReference type="ARBA" id="ARBA00022884"/>
    </source>
</evidence>
<keyword evidence="6" id="KW-0539">Nucleus</keyword>
<feature type="compositionally biased region" description="Polar residues" evidence="7">
    <location>
        <begin position="198"/>
        <end position="209"/>
    </location>
</feature>
<gene>
    <name evidence="9" type="ORF">CRE_01724</name>
</gene>
<feature type="region of interest" description="Disordered" evidence="7">
    <location>
        <begin position="268"/>
        <end position="348"/>
    </location>
</feature>
<keyword evidence="5" id="KW-0804">Transcription</keyword>
<dbReference type="FunFam" id="2.40.290.10:FF:000002">
    <property type="entry name" value="Spen family transcriptional repressor"/>
    <property type="match status" value="1"/>
</dbReference>
<dbReference type="HOGENOM" id="CLU_475089_0_0_1"/>
<proteinExistence type="predicted"/>
<feature type="compositionally biased region" description="Low complexity" evidence="7">
    <location>
        <begin position="317"/>
        <end position="337"/>
    </location>
</feature>
<evidence type="ECO:0000259" key="8">
    <source>
        <dbReference type="PROSITE" id="PS50917"/>
    </source>
</evidence>
<dbReference type="AlphaFoldDB" id="E3LF45"/>
<dbReference type="InParanoid" id="E3LF45"/>
<dbReference type="EMBL" id="DS268408">
    <property type="protein sequence ID" value="EFO85760.1"/>
    <property type="molecule type" value="Genomic_DNA"/>
</dbReference>
<evidence type="ECO:0000256" key="4">
    <source>
        <dbReference type="ARBA" id="ARBA00023054"/>
    </source>
</evidence>
<dbReference type="STRING" id="31234.E3LF45"/>
<evidence type="ECO:0000256" key="6">
    <source>
        <dbReference type="ARBA" id="ARBA00023242"/>
    </source>
</evidence>
<dbReference type="OMA" id="MLANHQT"/>
<dbReference type="Pfam" id="PF07744">
    <property type="entry name" value="SPOC"/>
    <property type="match status" value="1"/>
</dbReference>
<dbReference type="OrthoDB" id="6407164at2759"/>
<evidence type="ECO:0000256" key="3">
    <source>
        <dbReference type="ARBA" id="ARBA00023015"/>
    </source>
</evidence>
<dbReference type="InterPro" id="IPR012921">
    <property type="entry name" value="SPOC_C"/>
</dbReference>
<dbReference type="eggNOG" id="KOG0112">
    <property type="taxonomic scope" value="Eukaryota"/>
</dbReference>
<dbReference type="PROSITE" id="PS50917">
    <property type="entry name" value="SPOC"/>
    <property type="match status" value="1"/>
</dbReference>